<sequence>MTANRSRLTADDVRTMWKRAVYTHLDDKGRVLKANAPDATVGGRAFLRGLARETMARREEFDTAQLRDIGWASGRLWFSDAELMAMVKGGLVAALAEGRIPVTETIPVIWALAQSGNYPQEVLDALVEMGGERIGELNAQNCTNLLWAMAFSGYHPGDAFLGLLCDTALARFDDSPKSVIAQTVSDMLWACGRLGHPEPGKVAGRCVDWARPRMGSFTAGELVAAVQGLAMMGALERGDMERACRRFQKLLAKVAMPSVALDRVVALTMLFPGEERAELQGLLFGESRDRLRKEREVWQAEVAHRMRTNSFITSISAQLEELSIYHQVGSVLGGGQLAVELLVEKEGRMHGLVPVHSMSVNRNGGSIVLGEVGLARRLLEAQELPIAGLISMAEWDRCKDDQDVKKRLVQRAVEGG</sequence>
<dbReference type="GO" id="GO:1901259">
    <property type="term" value="P:chloroplast rRNA processing"/>
    <property type="evidence" value="ECO:0007669"/>
    <property type="project" value="TreeGrafter"/>
</dbReference>
<evidence type="ECO:0000313" key="1">
    <source>
        <dbReference type="EMBL" id="CAD7702483.1"/>
    </source>
</evidence>
<comment type="caution">
    <text evidence="1">The sequence shown here is derived from an EMBL/GenBank/DDBJ whole genome shotgun (WGS) entry which is preliminary data.</text>
</comment>
<dbReference type="EMBL" id="CAJHUC010001844">
    <property type="protein sequence ID" value="CAD7702483.1"/>
    <property type="molecule type" value="Genomic_DNA"/>
</dbReference>
<accession>A0A8S1J8T5</accession>
<dbReference type="PANTHER" id="PTHR21228">
    <property type="entry name" value="FAST LEU-RICH DOMAIN-CONTAINING"/>
    <property type="match status" value="1"/>
</dbReference>
<dbReference type="AlphaFoldDB" id="A0A8S1J8T5"/>
<protein>
    <submittedName>
        <fullName evidence="1">Uncharacterized protein</fullName>
    </submittedName>
</protein>
<dbReference type="Proteomes" id="UP000708148">
    <property type="component" value="Unassembled WGS sequence"/>
</dbReference>
<proteinExistence type="predicted"/>
<keyword evidence="2" id="KW-1185">Reference proteome</keyword>
<dbReference type="OrthoDB" id="10548931at2759"/>
<dbReference type="PANTHER" id="PTHR21228:SF40">
    <property type="entry name" value="LD45607P"/>
    <property type="match status" value="1"/>
</dbReference>
<dbReference type="GO" id="GO:0005759">
    <property type="term" value="C:mitochondrial matrix"/>
    <property type="evidence" value="ECO:0007669"/>
    <property type="project" value="TreeGrafter"/>
</dbReference>
<dbReference type="GO" id="GO:0044528">
    <property type="term" value="P:regulation of mitochondrial mRNA stability"/>
    <property type="evidence" value="ECO:0007669"/>
    <property type="project" value="TreeGrafter"/>
</dbReference>
<name>A0A8S1J8T5_9CHLO</name>
<evidence type="ECO:0000313" key="2">
    <source>
        <dbReference type="Proteomes" id="UP000708148"/>
    </source>
</evidence>
<dbReference type="InterPro" id="IPR050870">
    <property type="entry name" value="FAST_kinase"/>
</dbReference>
<dbReference type="GO" id="GO:0000963">
    <property type="term" value="P:mitochondrial RNA processing"/>
    <property type="evidence" value="ECO:0007669"/>
    <property type="project" value="TreeGrafter"/>
</dbReference>
<dbReference type="GO" id="GO:0009507">
    <property type="term" value="C:chloroplast"/>
    <property type="evidence" value="ECO:0007669"/>
    <property type="project" value="GOC"/>
</dbReference>
<reference evidence="1" key="1">
    <citation type="submission" date="2020-12" db="EMBL/GenBank/DDBJ databases">
        <authorList>
            <person name="Iha C."/>
        </authorList>
    </citation>
    <scope>NUCLEOTIDE SEQUENCE</scope>
</reference>
<organism evidence="1 2">
    <name type="scientific">Ostreobium quekettii</name>
    <dbReference type="NCBI Taxonomy" id="121088"/>
    <lineage>
        <taxon>Eukaryota</taxon>
        <taxon>Viridiplantae</taxon>
        <taxon>Chlorophyta</taxon>
        <taxon>core chlorophytes</taxon>
        <taxon>Ulvophyceae</taxon>
        <taxon>TCBD clade</taxon>
        <taxon>Bryopsidales</taxon>
        <taxon>Ostreobineae</taxon>
        <taxon>Ostreobiaceae</taxon>
        <taxon>Ostreobium</taxon>
    </lineage>
</organism>
<dbReference type="GO" id="GO:0003723">
    <property type="term" value="F:RNA binding"/>
    <property type="evidence" value="ECO:0007669"/>
    <property type="project" value="TreeGrafter"/>
</dbReference>
<gene>
    <name evidence="1" type="ORF">OSTQU699_LOCUS7840</name>
</gene>
<dbReference type="GO" id="GO:0035770">
    <property type="term" value="C:ribonucleoprotein granule"/>
    <property type="evidence" value="ECO:0007669"/>
    <property type="project" value="TreeGrafter"/>
</dbReference>